<feature type="region of interest" description="Disordered" evidence="1">
    <location>
        <begin position="419"/>
        <end position="440"/>
    </location>
</feature>
<name>A0A6J4PHX0_9ACTN</name>
<dbReference type="GO" id="GO:0015979">
    <property type="term" value="P:photosynthesis"/>
    <property type="evidence" value="ECO:0007669"/>
    <property type="project" value="InterPro"/>
</dbReference>
<reference evidence="4" key="1">
    <citation type="submission" date="2020-02" db="EMBL/GenBank/DDBJ databases">
        <authorList>
            <person name="Meier V. D."/>
        </authorList>
    </citation>
    <scope>NUCLEOTIDE SEQUENCE</scope>
    <source>
        <strain evidence="4">AVDCRST_MAG78</strain>
    </source>
</reference>
<dbReference type="SUPFAM" id="SSF53807">
    <property type="entry name" value="Helical backbone' metal receptor"/>
    <property type="match status" value="1"/>
</dbReference>
<dbReference type="PANTHER" id="PTHR33712">
    <property type="entry name" value="LIGHT-INDEPENDENT PROTOCHLOROPHYLLIDE REDUCTASE SUBUNIT B"/>
    <property type="match status" value="1"/>
</dbReference>
<dbReference type="AlphaFoldDB" id="A0A6J4PHX0"/>
<dbReference type="InterPro" id="IPR013580">
    <property type="entry name" value="LI-POR_suB-like_C"/>
</dbReference>
<feature type="domain" description="Nitrogenase/oxidoreductase component 1" evidence="2">
    <location>
        <begin position="120"/>
        <end position="413"/>
    </location>
</feature>
<feature type="region of interest" description="Disordered" evidence="1">
    <location>
        <begin position="463"/>
        <end position="482"/>
    </location>
</feature>
<evidence type="ECO:0000259" key="2">
    <source>
        <dbReference type="Pfam" id="PF00148"/>
    </source>
</evidence>
<dbReference type="EMBL" id="CADCVB010000053">
    <property type="protein sequence ID" value="CAA9415931.1"/>
    <property type="molecule type" value="Genomic_DNA"/>
</dbReference>
<dbReference type="Pfam" id="PF00148">
    <property type="entry name" value="Oxidored_nitro"/>
    <property type="match status" value="1"/>
</dbReference>
<dbReference type="GO" id="GO:0015995">
    <property type="term" value="P:chlorophyll biosynthetic process"/>
    <property type="evidence" value="ECO:0007669"/>
    <property type="project" value="InterPro"/>
</dbReference>
<dbReference type="GO" id="GO:0016491">
    <property type="term" value="F:oxidoreductase activity"/>
    <property type="evidence" value="ECO:0007669"/>
    <property type="project" value="UniProtKB-KW"/>
</dbReference>
<dbReference type="Gene3D" id="3.40.50.1980">
    <property type="entry name" value="Nitrogenase molybdenum iron protein domain"/>
    <property type="match status" value="2"/>
</dbReference>
<feature type="domain" description="Light-independent protochlorophyllide reductase subunit B-like C-terminal" evidence="3">
    <location>
        <begin position="437"/>
        <end position="479"/>
    </location>
</feature>
<evidence type="ECO:0000313" key="4">
    <source>
        <dbReference type="EMBL" id="CAA9415931.1"/>
    </source>
</evidence>
<protein>
    <submittedName>
        <fullName evidence="4">Light-independent protochlorophyllide reductase subunit B</fullName>
        <ecNumber evidence="4">1.18.-.-</ecNumber>
    </submittedName>
</protein>
<dbReference type="InterPro" id="IPR042298">
    <property type="entry name" value="P-CP_red_C"/>
</dbReference>
<dbReference type="InterPro" id="IPR050152">
    <property type="entry name" value="ChlB/BchB/BchZ"/>
</dbReference>
<dbReference type="EC" id="1.18.-.-" evidence="4"/>
<evidence type="ECO:0000256" key="1">
    <source>
        <dbReference type="SAM" id="MobiDB-lite"/>
    </source>
</evidence>
<organism evidence="4">
    <name type="scientific">uncultured Rubrobacteraceae bacterium</name>
    <dbReference type="NCBI Taxonomy" id="349277"/>
    <lineage>
        <taxon>Bacteria</taxon>
        <taxon>Bacillati</taxon>
        <taxon>Actinomycetota</taxon>
        <taxon>Rubrobacteria</taxon>
        <taxon>Rubrobacterales</taxon>
        <taxon>Rubrobacteraceae</taxon>
        <taxon>environmental samples</taxon>
    </lineage>
</organism>
<dbReference type="PANTHER" id="PTHR33712:SF7">
    <property type="entry name" value="LIGHT-INDEPENDENT PROTOCHLOROPHYLLIDE REDUCTASE SUBUNIT B"/>
    <property type="match status" value="1"/>
</dbReference>
<dbReference type="Pfam" id="PF08369">
    <property type="entry name" value="PCP_red"/>
    <property type="match status" value="1"/>
</dbReference>
<keyword evidence="4" id="KW-0560">Oxidoreductase</keyword>
<accession>A0A6J4PHX0</accession>
<evidence type="ECO:0000259" key="3">
    <source>
        <dbReference type="Pfam" id="PF08369"/>
    </source>
</evidence>
<gene>
    <name evidence="4" type="ORF">AVDCRST_MAG78-689</name>
</gene>
<dbReference type="Gene3D" id="1.10.8.550">
    <property type="entry name" value="Proto-chlorophyllide reductase 57 kD subunit B"/>
    <property type="match status" value="1"/>
</dbReference>
<proteinExistence type="predicted"/>
<dbReference type="InterPro" id="IPR000510">
    <property type="entry name" value="Nase/OxRdtase_comp1"/>
</dbReference>
<sequence length="482" mass="52110">MKILRGVYEGPGSHGILRVAASMSGVHAVLRAYPGEWYFPALHGAWTRTGEPAPATLSPVRDRSGGSWAPGNLAHDLSGVVRRHPEAEALVFARSEAALLSGEGAPILALPENPKTGRSPRLVTCEWESPGIREVEAADLGLAELVKAHAGPQPRSPTPTVNLFGPPVFGPSAAAEYAEVERALGLVGVGVNVRAPLGATVADLSRLPRAWANVVLCREAAEAASLYLQDEFGMPRVTTPPVGSVGTGAVLRAVGQLCSLEGKWVRRAVWAELARTAKLPWYARLAVPETFRGRRVALFGDLTYTTGLGYTLTREVGLEVAWAGTYLAYLEKDFLFHAHTFTDEAFVEDDPEAVAARVEETAPDLLIGTHLEREVANALGVPFLPLCPPVFEHPFVERPLMGYAGSTVLADALEGVLREPRSQREKPSQSVTRTPEWTEEALEELEEIPAFLRGRARRLAEEHARTLDSPAVTPEIFEESRS</sequence>